<dbReference type="EMBL" id="CP018191">
    <property type="protein sequence ID" value="APH54726.1"/>
    <property type="molecule type" value="Genomic_DNA"/>
</dbReference>
<proteinExistence type="predicted"/>
<name>A0AAC9P8N9_9PROT</name>
<reference evidence="2" key="1">
    <citation type="submission" date="2016-11" db="EMBL/GenBank/DDBJ databases">
        <title>Comparative genomic and phenotypic analysis of Granulibacter bethesdensis clinical isolates from patients with chronic granulomatous disease.</title>
        <authorList>
            <person name="Zarember K.A."/>
            <person name="Porcella S.F."/>
            <person name="Chu J."/>
            <person name="Ding L."/>
            <person name="Dahlstrom E."/>
            <person name="Barbian K."/>
            <person name="Martens C."/>
            <person name="Sykora L."/>
            <person name="Kramer S."/>
            <person name="Pettinato A.M."/>
            <person name="Hong H."/>
            <person name="Wald G."/>
            <person name="Berg L.J."/>
            <person name="Rogge L.S."/>
            <person name="Greenberg D.E."/>
            <person name="Falcone E.L."/>
            <person name="Neves J.F."/>
            <person name="Simoes M.J."/>
            <person name="Casal M."/>
            <person name="Rodriguez-Lopez F.C."/>
            <person name="Zelazny A."/>
            <person name="Gallin J.I."/>
            <person name="Holland S.M."/>
        </authorList>
    </citation>
    <scope>NUCLEOTIDE SEQUENCE [LARGE SCALE GENOMIC DNA]</scope>
    <source>
        <strain evidence="2">NIH9.1</strain>
    </source>
</reference>
<evidence type="ECO:0000313" key="1">
    <source>
        <dbReference type="EMBL" id="APH54726.1"/>
    </source>
</evidence>
<evidence type="ECO:0000313" key="2">
    <source>
        <dbReference type="Proteomes" id="UP000182373"/>
    </source>
</evidence>
<dbReference type="AlphaFoldDB" id="A0AAC9P8N9"/>
<sequence>MDSGRQRHATSRYETTSSLGRAAMIRSNALPALFMSTLLLCSCGGHGTPPLPQDQKLSNAFDTGLQAMRFLATDQAEQNFETAYQQALLRDDASALHDAGYDLATAQLAHGKLQQSLDTLARTRNGLILRNDHAGKPLLDLVEASALYRAHRDAEAWQAASRALHTTDPALHERAAFVSGLIADRQRDISALSSSRQQIDPALSPVAAADAKELDTRLAMQRGAWKEAITTASDLADQRRALLDYRGMRTALTLAEDAAIRAGDNALANAFHTRAAQSAEAAQPAQKQIKNQP</sequence>
<organism evidence="1 2">
    <name type="scientific">Granulibacter bethesdensis</name>
    <dbReference type="NCBI Taxonomy" id="364410"/>
    <lineage>
        <taxon>Bacteria</taxon>
        <taxon>Pseudomonadati</taxon>
        <taxon>Pseudomonadota</taxon>
        <taxon>Alphaproteobacteria</taxon>
        <taxon>Acetobacterales</taxon>
        <taxon>Acetobacteraceae</taxon>
        <taxon>Granulibacter</taxon>
    </lineage>
</organism>
<protein>
    <submittedName>
        <fullName evidence="1">Uncharacterized protein</fullName>
    </submittedName>
</protein>
<dbReference type="Proteomes" id="UP000182373">
    <property type="component" value="Chromosome"/>
</dbReference>
<accession>A0AAC9P8N9</accession>
<gene>
    <name evidence="1" type="ORF">GbCGDNIH9_1426</name>
</gene>